<keyword evidence="2" id="KW-1185">Reference proteome</keyword>
<organism evidence="1 2">
    <name type="scientific">Enterococcus phage dArtagnan</name>
    <dbReference type="NCBI Taxonomy" id="2795667"/>
    <lineage>
        <taxon>Viruses</taxon>
        <taxon>Duplodnaviria</taxon>
        <taxon>Heunggongvirae</taxon>
        <taxon>Uroviricota</taxon>
        <taxon>Caudoviricetes</taxon>
        <taxon>Aramisvirus</taxon>
        <taxon>Aramisvirus dArtagnan</taxon>
    </lineage>
</organism>
<dbReference type="Proteomes" id="UP000683107">
    <property type="component" value="Chromosome"/>
</dbReference>
<sequence length="63" mass="7132">MNKIPQVNTPMIFDTKNADKAINTALIIYKTATITATNFMFSRSFCDISNSILTQNIRKKYAV</sequence>
<evidence type="ECO:0000313" key="2">
    <source>
        <dbReference type="Proteomes" id="UP000683107"/>
    </source>
</evidence>
<dbReference type="EMBL" id="LR991625">
    <property type="protein sequence ID" value="CAD7767749.1"/>
    <property type="molecule type" value="Genomic_DNA"/>
</dbReference>
<accession>A0A8D6UBZ9</accession>
<proteinExistence type="predicted"/>
<gene>
    <name evidence="1" type="ORF">DAR_5</name>
</gene>
<protein>
    <submittedName>
        <fullName evidence="1">Uncharacterized protein</fullName>
    </submittedName>
</protein>
<name>A0A8D6UBZ9_9CAUD</name>
<reference evidence="1" key="1">
    <citation type="submission" date="2023-02" db="EMBL/GenBank/DDBJ databases">
        <authorList>
            <person name="Petit M.-A."/>
            <person name="Lossouarn J."/>
        </authorList>
    </citation>
    <scope>NUCLEOTIDE SEQUENCE</scope>
</reference>
<evidence type="ECO:0000313" key="1">
    <source>
        <dbReference type="EMBL" id="CAD7767749.1"/>
    </source>
</evidence>